<dbReference type="PANTHER" id="PTHR13947:SF37">
    <property type="entry name" value="LD18367P"/>
    <property type="match status" value="1"/>
</dbReference>
<dbReference type="PANTHER" id="PTHR13947">
    <property type="entry name" value="GNAT FAMILY N-ACETYLTRANSFERASE"/>
    <property type="match status" value="1"/>
</dbReference>
<dbReference type="AlphaFoldDB" id="A0A9X3DCW3"/>
<evidence type="ECO:0000313" key="3">
    <source>
        <dbReference type="EMBL" id="MCX3263508.1"/>
    </source>
</evidence>
<protein>
    <submittedName>
        <fullName evidence="3">GNAT family N-acetyltransferase</fullName>
    </submittedName>
</protein>
<reference evidence="3" key="1">
    <citation type="submission" date="2022-11" db="EMBL/GenBank/DDBJ databases">
        <authorList>
            <person name="Graham C."/>
            <person name="Newman J.D."/>
        </authorList>
    </citation>
    <scope>NUCLEOTIDE SEQUENCE</scope>
    <source>
        <strain evidence="3">DSM 19486</strain>
    </source>
</reference>
<evidence type="ECO:0000313" key="4">
    <source>
        <dbReference type="Proteomes" id="UP001142592"/>
    </source>
</evidence>
<dbReference type="SUPFAM" id="SSF55729">
    <property type="entry name" value="Acyl-CoA N-acyltransferases (Nat)"/>
    <property type="match status" value="1"/>
</dbReference>
<dbReference type="Pfam" id="PF00583">
    <property type="entry name" value="Acetyltransf_1"/>
    <property type="match status" value="1"/>
</dbReference>
<name>A0A9X3DCW3_9SPHI</name>
<dbReference type="CDD" id="cd04301">
    <property type="entry name" value="NAT_SF"/>
    <property type="match status" value="1"/>
</dbReference>
<accession>A0A9X3DCW3</accession>
<dbReference type="EMBL" id="JAPJUH010000001">
    <property type="protein sequence ID" value="MCX3263508.1"/>
    <property type="molecule type" value="Genomic_DNA"/>
</dbReference>
<proteinExistence type="predicted"/>
<organism evidence="3 4">
    <name type="scientific">Pedobacter agri</name>
    <dbReference type="NCBI Taxonomy" id="454586"/>
    <lineage>
        <taxon>Bacteria</taxon>
        <taxon>Pseudomonadati</taxon>
        <taxon>Bacteroidota</taxon>
        <taxon>Sphingobacteriia</taxon>
        <taxon>Sphingobacteriales</taxon>
        <taxon>Sphingobacteriaceae</taxon>
        <taxon>Pedobacter</taxon>
    </lineage>
</organism>
<dbReference type="GO" id="GO:0008080">
    <property type="term" value="F:N-acetyltransferase activity"/>
    <property type="evidence" value="ECO:0007669"/>
    <property type="project" value="InterPro"/>
</dbReference>
<comment type="caution">
    <text evidence="3">The sequence shown here is derived from an EMBL/GenBank/DDBJ whole genome shotgun (WGS) entry which is preliminary data.</text>
</comment>
<feature type="domain" description="N-acetyltransferase" evidence="2">
    <location>
        <begin position="8"/>
        <end position="165"/>
    </location>
</feature>
<dbReference type="InterPro" id="IPR000182">
    <property type="entry name" value="GNAT_dom"/>
</dbReference>
<evidence type="ECO:0000259" key="2">
    <source>
        <dbReference type="PROSITE" id="PS51186"/>
    </source>
</evidence>
<dbReference type="RefSeq" id="WP_238533592.1">
    <property type="nucleotide sequence ID" value="NZ_JAPJUH010000001.1"/>
</dbReference>
<dbReference type="Proteomes" id="UP001142592">
    <property type="component" value="Unassembled WGS sequence"/>
</dbReference>
<dbReference type="InterPro" id="IPR016181">
    <property type="entry name" value="Acyl_CoA_acyltransferase"/>
</dbReference>
<evidence type="ECO:0000256" key="1">
    <source>
        <dbReference type="ARBA" id="ARBA00022679"/>
    </source>
</evidence>
<dbReference type="PROSITE" id="PS51186">
    <property type="entry name" value="GNAT"/>
    <property type="match status" value="1"/>
</dbReference>
<sequence length="165" mass="18491">MRKKAMAITYRNIEEKDNQELAEVIRTIFREFKIDQPGTVYTDPTTDHLSEVFKTAQSIYWVAEEDGKIIGGCGIYPTDGLPDGCVELVKLYTSAEARGKGVGKTLMQKSIESAQHFGYNEIYLESFPELTTAISMYEKAGFKYLSAPLGNSGHFACNVWMLLVL</sequence>
<gene>
    <name evidence="3" type="ORF">OQZ29_02060</name>
</gene>
<keyword evidence="4" id="KW-1185">Reference proteome</keyword>
<keyword evidence="1" id="KW-0808">Transferase</keyword>
<dbReference type="Gene3D" id="3.40.630.30">
    <property type="match status" value="1"/>
</dbReference>
<dbReference type="InterPro" id="IPR050769">
    <property type="entry name" value="NAT_camello-type"/>
</dbReference>